<evidence type="ECO:0000313" key="1">
    <source>
        <dbReference type="EMBL" id="MBX46318.1"/>
    </source>
</evidence>
<dbReference type="AlphaFoldDB" id="A0A2P2NUY5"/>
<accession>A0A2P2NUY5</accession>
<sequence>MCFQFQRFFFSLFLILYKHVFQAVFL</sequence>
<name>A0A2P2NUY5_RHIMU</name>
<reference evidence="1" key="1">
    <citation type="submission" date="2018-02" db="EMBL/GenBank/DDBJ databases">
        <title>Rhizophora mucronata_Transcriptome.</title>
        <authorList>
            <person name="Meera S.P."/>
            <person name="Sreeshan A."/>
            <person name="Augustine A."/>
        </authorList>
    </citation>
    <scope>NUCLEOTIDE SEQUENCE</scope>
    <source>
        <tissue evidence="1">Leaf</tissue>
    </source>
</reference>
<organism evidence="1">
    <name type="scientific">Rhizophora mucronata</name>
    <name type="common">Asiatic mangrove</name>
    <dbReference type="NCBI Taxonomy" id="61149"/>
    <lineage>
        <taxon>Eukaryota</taxon>
        <taxon>Viridiplantae</taxon>
        <taxon>Streptophyta</taxon>
        <taxon>Embryophyta</taxon>
        <taxon>Tracheophyta</taxon>
        <taxon>Spermatophyta</taxon>
        <taxon>Magnoliopsida</taxon>
        <taxon>eudicotyledons</taxon>
        <taxon>Gunneridae</taxon>
        <taxon>Pentapetalae</taxon>
        <taxon>rosids</taxon>
        <taxon>fabids</taxon>
        <taxon>Malpighiales</taxon>
        <taxon>Rhizophoraceae</taxon>
        <taxon>Rhizophora</taxon>
    </lineage>
</organism>
<dbReference type="EMBL" id="GGEC01065834">
    <property type="protein sequence ID" value="MBX46318.1"/>
    <property type="molecule type" value="Transcribed_RNA"/>
</dbReference>
<protein>
    <submittedName>
        <fullName evidence="1">Uncharacterized protein</fullName>
    </submittedName>
</protein>
<proteinExistence type="predicted"/>